<organism evidence="2 3">
    <name type="scientific">Talaromyces marneffei (strain ATCC 18224 / CBS 334.59 / QM 7333)</name>
    <name type="common">Penicillium marneffei</name>
    <dbReference type="NCBI Taxonomy" id="441960"/>
    <lineage>
        <taxon>Eukaryota</taxon>
        <taxon>Fungi</taxon>
        <taxon>Dikarya</taxon>
        <taxon>Ascomycota</taxon>
        <taxon>Pezizomycotina</taxon>
        <taxon>Eurotiomycetes</taxon>
        <taxon>Eurotiomycetidae</taxon>
        <taxon>Eurotiales</taxon>
        <taxon>Trichocomaceae</taxon>
        <taxon>Talaromyces</taxon>
        <taxon>Talaromyces sect. Talaromyces</taxon>
    </lineage>
</organism>
<dbReference type="PhylomeDB" id="B6QM09"/>
<name>B6QM09_TALMQ</name>
<evidence type="ECO:0000313" key="2">
    <source>
        <dbReference type="EMBL" id="EEA22136.1"/>
    </source>
</evidence>
<dbReference type="HOGENOM" id="CLU_1788113_0_0_1"/>
<protein>
    <submittedName>
        <fullName evidence="2">Uncharacterized protein</fullName>
    </submittedName>
</protein>
<keyword evidence="3" id="KW-1185">Reference proteome</keyword>
<accession>B6QM09</accession>
<feature type="compositionally biased region" description="Polar residues" evidence="1">
    <location>
        <begin position="20"/>
        <end position="30"/>
    </location>
</feature>
<proteinExistence type="predicted"/>
<evidence type="ECO:0000313" key="3">
    <source>
        <dbReference type="Proteomes" id="UP000001294"/>
    </source>
</evidence>
<sequence length="145" mass="15928">MEAKHSYSSTPLTEDRKQQDSFQQESNLSRYSSSQSSQTYTSVPSGTGASGQSATSFTENMELHHYQVVFAYQQALSADQQDFIHAGSWDTIEPHSDTFIIENDSILSPTYRNGAAVEPASRANGEDTEGGEAVGLFRASQHRKV</sequence>
<reference evidence="3" key="1">
    <citation type="journal article" date="2015" name="Genome Announc.">
        <title>Genome sequence of the AIDS-associated pathogen Penicillium marneffei (ATCC18224) and its near taxonomic relative Talaromyces stipitatus (ATCC10500).</title>
        <authorList>
            <person name="Nierman W.C."/>
            <person name="Fedorova-Abrams N.D."/>
            <person name="Andrianopoulos A."/>
        </authorList>
    </citation>
    <scope>NUCLEOTIDE SEQUENCE [LARGE SCALE GENOMIC DNA]</scope>
    <source>
        <strain evidence="3">ATCC 18224 / CBS 334.59 / QM 7333</strain>
    </source>
</reference>
<dbReference type="AlphaFoldDB" id="B6QM09"/>
<feature type="compositionally biased region" description="Polar residues" evidence="1">
    <location>
        <begin position="1"/>
        <end position="12"/>
    </location>
</feature>
<feature type="region of interest" description="Disordered" evidence="1">
    <location>
        <begin position="1"/>
        <end position="54"/>
    </location>
</feature>
<evidence type="ECO:0000256" key="1">
    <source>
        <dbReference type="SAM" id="MobiDB-lite"/>
    </source>
</evidence>
<feature type="compositionally biased region" description="Low complexity" evidence="1">
    <location>
        <begin position="31"/>
        <end position="54"/>
    </location>
</feature>
<dbReference type="Proteomes" id="UP000001294">
    <property type="component" value="Unassembled WGS sequence"/>
</dbReference>
<dbReference type="EMBL" id="DS995903">
    <property type="protein sequence ID" value="EEA22136.1"/>
    <property type="molecule type" value="Genomic_DNA"/>
</dbReference>
<dbReference type="VEuPathDB" id="FungiDB:PMAA_059160"/>
<gene>
    <name evidence="2" type="ORF">PMAA_059160</name>
</gene>